<dbReference type="Proteomes" id="UP000475385">
    <property type="component" value="Unassembled WGS sequence"/>
</dbReference>
<feature type="transmembrane region" description="Helical" evidence="1">
    <location>
        <begin position="64"/>
        <end position="84"/>
    </location>
</feature>
<keyword evidence="3" id="KW-1185">Reference proteome</keyword>
<accession>A0A6M1LMF5</accession>
<dbReference type="RefSeq" id="WP_164695455.1">
    <property type="nucleotide sequence ID" value="NZ_JAAIKB010000006.1"/>
</dbReference>
<evidence type="ECO:0000256" key="1">
    <source>
        <dbReference type="SAM" id="Phobius"/>
    </source>
</evidence>
<feature type="transmembrane region" description="Helical" evidence="1">
    <location>
        <begin position="35"/>
        <end position="58"/>
    </location>
</feature>
<proteinExistence type="predicted"/>
<evidence type="ECO:0000313" key="3">
    <source>
        <dbReference type="Proteomes" id="UP000475385"/>
    </source>
</evidence>
<evidence type="ECO:0000313" key="2">
    <source>
        <dbReference type="EMBL" id="NGM21548.1"/>
    </source>
</evidence>
<organism evidence="2 3">
    <name type="scientific">Falsiroseomonas algicola</name>
    <dbReference type="NCBI Taxonomy" id="2716930"/>
    <lineage>
        <taxon>Bacteria</taxon>
        <taxon>Pseudomonadati</taxon>
        <taxon>Pseudomonadota</taxon>
        <taxon>Alphaproteobacteria</taxon>
        <taxon>Acetobacterales</taxon>
        <taxon>Roseomonadaceae</taxon>
        <taxon>Falsiroseomonas</taxon>
    </lineage>
</organism>
<dbReference type="EMBL" id="JAAIKB010000006">
    <property type="protein sequence ID" value="NGM21548.1"/>
    <property type="molecule type" value="Genomic_DNA"/>
</dbReference>
<gene>
    <name evidence="2" type="ORF">G3576_16110</name>
</gene>
<keyword evidence="1" id="KW-0812">Transmembrane</keyword>
<reference evidence="2 3" key="1">
    <citation type="submission" date="2020-02" db="EMBL/GenBank/DDBJ databases">
        <authorList>
            <person name="Kim H.M."/>
            <person name="Jeon C.O."/>
        </authorList>
    </citation>
    <scope>NUCLEOTIDE SEQUENCE [LARGE SCALE GENOMIC DNA]</scope>
    <source>
        <strain evidence="2 3">PeD5</strain>
    </source>
</reference>
<evidence type="ECO:0008006" key="4">
    <source>
        <dbReference type="Google" id="ProtNLM"/>
    </source>
</evidence>
<name>A0A6M1LMF5_9PROT</name>
<sequence length="88" mass="9209">MEAFFASGRVADLVLLVLLLEAAALALWHRRTGRGLAPAAILGLAMPGVALVLALRAALVGAGWGWVAAALSAAFAAHLLDVWLRLRR</sequence>
<dbReference type="AlphaFoldDB" id="A0A6M1LMF5"/>
<keyword evidence="1" id="KW-0472">Membrane</keyword>
<keyword evidence="1" id="KW-1133">Transmembrane helix</keyword>
<reference evidence="2 3" key="2">
    <citation type="submission" date="2020-03" db="EMBL/GenBank/DDBJ databases">
        <title>Roseomonas stagni sp. nov., isolated from pond water in Japan.</title>
        <authorList>
            <person name="Furuhata K."/>
            <person name="Miyamoto H."/>
            <person name="Goto K."/>
        </authorList>
    </citation>
    <scope>NUCLEOTIDE SEQUENCE [LARGE SCALE GENOMIC DNA]</scope>
    <source>
        <strain evidence="2 3">PeD5</strain>
    </source>
</reference>
<protein>
    <recommendedName>
        <fullName evidence="4">DUF2568 domain-containing protein</fullName>
    </recommendedName>
</protein>
<feature type="transmembrane region" description="Helical" evidence="1">
    <location>
        <begin position="6"/>
        <end position="28"/>
    </location>
</feature>
<comment type="caution">
    <text evidence="2">The sequence shown here is derived from an EMBL/GenBank/DDBJ whole genome shotgun (WGS) entry which is preliminary data.</text>
</comment>